<keyword evidence="2" id="KW-1185">Reference proteome</keyword>
<accession>A0A9E6R7N4</accession>
<sequence>MSPRRGLREIWLFWRAHRLRERGRRIVREALARGRALRERADRYDAEAKSIAETREAEDRAAEEAAR</sequence>
<dbReference type="RefSeq" id="WP_261402599.1">
    <property type="nucleotide sequence ID" value="NZ_CP081869.1"/>
</dbReference>
<organism evidence="1 2">
    <name type="scientific">Chenggangzhangella methanolivorans</name>
    <dbReference type="NCBI Taxonomy" id="1437009"/>
    <lineage>
        <taxon>Bacteria</taxon>
        <taxon>Pseudomonadati</taxon>
        <taxon>Pseudomonadota</taxon>
        <taxon>Alphaproteobacteria</taxon>
        <taxon>Hyphomicrobiales</taxon>
        <taxon>Methylopilaceae</taxon>
        <taxon>Chenggangzhangella</taxon>
    </lineage>
</organism>
<proteinExistence type="predicted"/>
<dbReference type="EMBL" id="CP081869">
    <property type="protein sequence ID" value="QZN99518.1"/>
    <property type="molecule type" value="Genomic_DNA"/>
</dbReference>
<name>A0A9E6R7N4_9HYPH</name>
<gene>
    <name evidence="1" type="ORF">K6K41_22860</name>
</gene>
<protein>
    <submittedName>
        <fullName evidence="1">Uncharacterized protein</fullName>
    </submittedName>
</protein>
<evidence type="ECO:0000313" key="1">
    <source>
        <dbReference type="EMBL" id="QZN99518.1"/>
    </source>
</evidence>
<evidence type="ECO:0000313" key="2">
    <source>
        <dbReference type="Proteomes" id="UP000825701"/>
    </source>
</evidence>
<dbReference type="AlphaFoldDB" id="A0A9E6R7N4"/>
<dbReference type="Proteomes" id="UP000825701">
    <property type="component" value="Chromosome"/>
</dbReference>
<reference evidence="1" key="1">
    <citation type="submission" date="2021-08" db="EMBL/GenBank/DDBJ databases">
        <authorList>
            <person name="Zhang H."/>
            <person name="Xu M."/>
            <person name="Yu Z."/>
            <person name="Yang L."/>
            <person name="Cai Y."/>
        </authorList>
    </citation>
    <scope>NUCLEOTIDE SEQUENCE</scope>
    <source>
        <strain evidence="1">CHL1</strain>
    </source>
</reference>
<dbReference type="KEGG" id="cmet:K6K41_22860"/>